<accession>A0A368WBS8</accession>
<organism evidence="1 2">
    <name type="scientific">Paenibacillus prosopidis</name>
    <dbReference type="NCBI Taxonomy" id="630520"/>
    <lineage>
        <taxon>Bacteria</taxon>
        <taxon>Bacillati</taxon>
        <taxon>Bacillota</taxon>
        <taxon>Bacilli</taxon>
        <taxon>Bacillales</taxon>
        <taxon>Paenibacillaceae</taxon>
        <taxon>Paenibacillus</taxon>
    </lineage>
</organism>
<proteinExistence type="predicted"/>
<dbReference type="RefSeq" id="WP_114378388.1">
    <property type="nucleotide sequence ID" value="NZ_QPJD01000002.1"/>
</dbReference>
<sequence>MENSNKKSLNRGSRAAILPYCGDPFLLNYWLKFFNKVWGNEIDRLYICLNSTVEDDVIQYIVDLCSRNSKIKLEHHKRQMQQGQAINLALELVEEDMVMLIEEDAIIFKPGVVDSYFKKIEEEGYEVVGSLRGFCSQEIVEQARKKWGCTFPGLWPNFLFTYTKHLLSTDRNFGSRRWSAGEKIEPLDYVCKTDQASDTFVNTSLQLYAKFHGKIFYVDQHVGDILAYQDRQLPIDAPWTHINGLSGGITSLLQDQNGRPLTRRKIDPPKPATKIPKNWSREVEKKRYENKVYWWKTFYEHREAGKLNDFADAYNLAIRQLIKQFDLSEENIKNVKERYSQIRV</sequence>
<dbReference type="AlphaFoldDB" id="A0A368WBS8"/>
<dbReference type="Gene3D" id="3.90.550.10">
    <property type="entry name" value="Spore Coat Polysaccharide Biosynthesis Protein SpsA, Chain A"/>
    <property type="match status" value="1"/>
</dbReference>
<evidence type="ECO:0000313" key="2">
    <source>
        <dbReference type="Proteomes" id="UP000252415"/>
    </source>
</evidence>
<evidence type="ECO:0000313" key="1">
    <source>
        <dbReference type="EMBL" id="RCW50867.1"/>
    </source>
</evidence>
<dbReference type="Proteomes" id="UP000252415">
    <property type="component" value="Unassembled WGS sequence"/>
</dbReference>
<reference evidence="1 2" key="1">
    <citation type="submission" date="2018-07" db="EMBL/GenBank/DDBJ databases">
        <title>Genomic Encyclopedia of Type Strains, Phase III (KMG-III): the genomes of soil and plant-associated and newly described type strains.</title>
        <authorList>
            <person name="Whitman W."/>
        </authorList>
    </citation>
    <scope>NUCLEOTIDE SEQUENCE [LARGE SCALE GENOMIC DNA]</scope>
    <source>
        <strain evidence="1 2">CECT 7506</strain>
    </source>
</reference>
<name>A0A368WBS8_9BACL</name>
<dbReference type="EMBL" id="QPJD01000002">
    <property type="protein sequence ID" value="RCW50867.1"/>
    <property type="molecule type" value="Genomic_DNA"/>
</dbReference>
<gene>
    <name evidence="1" type="ORF">DFP97_10259</name>
</gene>
<dbReference type="InterPro" id="IPR029044">
    <property type="entry name" value="Nucleotide-diphossugar_trans"/>
</dbReference>
<protein>
    <recommendedName>
        <fullName evidence="3">Glycosyl transferase family 2</fullName>
    </recommendedName>
</protein>
<comment type="caution">
    <text evidence="1">The sequence shown here is derived from an EMBL/GenBank/DDBJ whole genome shotgun (WGS) entry which is preliminary data.</text>
</comment>
<keyword evidence="2" id="KW-1185">Reference proteome</keyword>
<evidence type="ECO:0008006" key="3">
    <source>
        <dbReference type="Google" id="ProtNLM"/>
    </source>
</evidence>
<dbReference type="SUPFAM" id="SSF53448">
    <property type="entry name" value="Nucleotide-diphospho-sugar transferases"/>
    <property type="match status" value="1"/>
</dbReference>